<evidence type="ECO:0000313" key="2">
    <source>
        <dbReference type="EMBL" id="VAH72418.1"/>
    </source>
</evidence>
<dbReference type="Pfam" id="PF07762">
    <property type="entry name" value="DUF1618"/>
    <property type="match status" value="1"/>
</dbReference>
<sequence>MATAGSDQAAGWMMLDRFVYRRDEGHDGGGWRFPDESTAPLRATSSTSLGRPFEVAILHAEPPAVSRLYVRWPGGTKGKYGSGTALMAAHRDLILFQLVSMEGHITHDHFVCIASSDPAAGPHMELKRLPVCTIPMVLPPCCEEQDTEETPSCEEDTEDATMRRVFFPNTVGLIRGREEEFAMAQLGMVTKIRGAHRMEAEVCVLRSRVSDPDDHGMWEVQKIPIQHQTHEYLALDNWLTDAVVPFNNYICWISYYAGGILFYDIFAETPNIFYLRLPTRNRPTTTQERGFLEVNRSLCVTGDLLKYTYILRNDKRLYGPLKPCTGFTILTDTLSITETRDINCFHERVKIANELWHYNTSECLPRQALMYPLVSMDSPNTVHYLISEEGDKIDKVSMVTLDMITQKVTSIVPYIKGEEDLCGQDADMVKEKSHLLTSFLPSEFPKFLNLTRHPEALEDSVQVGVSSIIGLLYYVLLPRIEWRCVNPSDDHMDLVRRWSGVC</sequence>
<gene>
    <name evidence="2" type="ORF">TRITD_3Bv1G023460</name>
</gene>
<proteinExistence type="predicted"/>
<name>A0A9R1RXB5_TRITD</name>
<accession>A0A9R1RXB5</accession>
<dbReference type="EMBL" id="LT934116">
    <property type="protein sequence ID" value="VAH72418.1"/>
    <property type="molecule type" value="Genomic_DNA"/>
</dbReference>
<evidence type="ECO:0000259" key="1">
    <source>
        <dbReference type="Pfam" id="PF07762"/>
    </source>
</evidence>
<protein>
    <recommendedName>
        <fullName evidence="1">DUF1618 domain-containing protein</fullName>
    </recommendedName>
</protein>
<dbReference type="InterPro" id="IPR011676">
    <property type="entry name" value="DUF1618"/>
</dbReference>
<evidence type="ECO:0000313" key="3">
    <source>
        <dbReference type="Proteomes" id="UP000324705"/>
    </source>
</evidence>
<dbReference type="PANTHER" id="PTHR33074:SF131">
    <property type="entry name" value="DUF1618 DOMAIN-CONTAINING PROTEIN"/>
    <property type="match status" value="1"/>
</dbReference>
<keyword evidence="3" id="KW-1185">Reference proteome</keyword>
<dbReference type="PANTHER" id="PTHR33074">
    <property type="entry name" value="EXPRESSED PROTEIN-RELATED"/>
    <property type="match status" value="1"/>
</dbReference>
<dbReference type="Proteomes" id="UP000324705">
    <property type="component" value="Chromosome 3B"/>
</dbReference>
<reference evidence="2 3" key="1">
    <citation type="submission" date="2017-09" db="EMBL/GenBank/DDBJ databases">
        <authorList>
            <consortium name="International Durum Wheat Genome Sequencing Consortium (IDWGSC)"/>
            <person name="Milanesi L."/>
        </authorList>
    </citation>
    <scope>NUCLEOTIDE SEQUENCE [LARGE SCALE GENOMIC DNA]</scope>
    <source>
        <strain evidence="3">cv. Svevo</strain>
    </source>
</reference>
<feature type="domain" description="DUF1618" evidence="1">
    <location>
        <begin position="252"/>
        <end position="383"/>
    </location>
</feature>
<dbReference type="Gramene" id="TRITD3Bv1G023460.2">
    <property type="protein sequence ID" value="TRITD3Bv1G023460.2"/>
    <property type="gene ID" value="TRITD3Bv1G023460"/>
</dbReference>
<organism evidence="2 3">
    <name type="scientific">Triticum turgidum subsp. durum</name>
    <name type="common">Durum wheat</name>
    <name type="synonym">Triticum durum</name>
    <dbReference type="NCBI Taxonomy" id="4567"/>
    <lineage>
        <taxon>Eukaryota</taxon>
        <taxon>Viridiplantae</taxon>
        <taxon>Streptophyta</taxon>
        <taxon>Embryophyta</taxon>
        <taxon>Tracheophyta</taxon>
        <taxon>Spermatophyta</taxon>
        <taxon>Magnoliopsida</taxon>
        <taxon>Liliopsida</taxon>
        <taxon>Poales</taxon>
        <taxon>Poaceae</taxon>
        <taxon>BOP clade</taxon>
        <taxon>Pooideae</taxon>
        <taxon>Triticodae</taxon>
        <taxon>Triticeae</taxon>
        <taxon>Triticinae</taxon>
        <taxon>Triticum</taxon>
    </lineage>
</organism>
<dbReference type="AlphaFoldDB" id="A0A9R1RXB5"/>
<dbReference type="OMA" id="ETGDINC"/>